<proteinExistence type="predicted"/>
<reference evidence="3" key="1">
    <citation type="submission" date="2020-06" db="EMBL/GenBank/DDBJ databases">
        <title>Draft genomic sequence of Geomonas sp. Red330.</title>
        <authorList>
            <person name="Itoh H."/>
            <person name="Zhenxing X."/>
            <person name="Ushijima N."/>
            <person name="Masuda Y."/>
            <person name="Shiratori Y."/>
            <person name="Senoo K."/>
        </authorList>
    </citation>
    <scope>NUCLEOTIDE SEQUENCE [LARGE SCALE GENOMIC DNA]</scope>
    <source>
        <strain evidence="3">Red330</strain>
    </source>
</reference>
<comment type="caution">
    <text evidence="2">The sequence shown here is derived from an EMBL/GenBank/DDBJ whole genome shotgun (WGS) entry which is preliminary data.</text>
</comment>
<feature type="transmembrane region" description="Helical" evidence="1">
    <location>
        <begin position="25"/>
        <end position="45"/>
    </location>
</feature>
<sequence>MVVREDSVETKHEAIELVLARLLRLGSLVAAALLAVGLTAMVVGLTGIAPRLITAGLLVLLGTPVLRVAAAALIFVRERDWYFAFFCAVVLAALATGILLGRAGG</sequence>
<keyword evidence="3" id="KW-1185">Reference proteome</keyword>
<dbReference type="AlphaFoldDB" id="A0A6V8MJL1"/>
<dbReference type="EMBL" id="BLXX01000007">
    <property type="protein sequence ID" value="GFO60124.1"/>
    <property type="molecule type" value="Genomic_DNA"/>
</dbReference>
<dbReference type="InterPro" id="IPR012861">
    <property type="entry name" value="DUF1634"/>
</dbReference>
<evidence type="ECO:0008006" key="4">
    <source>
        <dbReference type="Google" id="ProtNLM"/>
    </source>
</evidence>
<feature type="transmembrane region" description="Helical" evidence="1">
    <location>
        <begin position="81"/>
        <end position="101"/>
    </location>
</feature>
<dbReference type="Pfam" id="PF07843">
    <property type="entry name" value="DUF1634"/>
    <property type="match status" value="1"/>
</dbReference>
<name>A0A6V8MJL1_9BACT</name>
<keyword evidence="1" id="KW-1133">Transmembrane helix</keyword>
<dbReference type="Proteomes" id="UP000556026">
    <property type="component" value="Unassembled WGS sequence"/>
</dbReference>
<evidence type="ECO:0000256" key="1">
    <source>
        <dbReference type="SAM" id="Phobius"/>
    </source>
</evidence>
<protein>
    <recommendedName>
        <fullName evidence="4">DUF1634 domain-containing protein</fullName>
    </recommendedName>
</protein>
<gene>
    <name evidence="2" type="ORF">GMST_24490</name>
</gene>
<evidence type="ECO:0000313" key="2">
    <source>
        <dbReference type="EMBL" id="GFO60124.1"/>
    </source>
</evidence>
<accession>A0A6V8MJL1</accession>
<organism evidence="2 3">
    <name type="scientific">Geomonas silvestris</name>
    <dbReference type="NCBI Taxonomy" id="2740184"/>
    <lineage>
        <taxon>Bacteria</taxon>
        <taxon>Pseudomonadati</taxon>
        <taxon>Thermodesulfobacteriota</taxon>
        <taxon>Desulfuromonadia</taxon>
        <taxon>Geobacterales</taxon>
        <taxon>Geobacteraceae</taxon>
        <taxon>Geomonas</taxon>
    </lineage>
</organism>
<keyword evidence="1" id="KW-0812">Transmembrane</keyword>
<keyword evidence="1" id="KW-0472">Membrane</keyword>
<feature type="transmembrane region" description="Helical" evidence="1">
    <location>
        <begin position="52"/>
        <end position="75"/>
    </location>
</feature>
<evidence type="ECO:0000313" key="3">
    <source>
        <dbReference type="Proteomes" id="UP000556026"/>
    </source>
</evidence>